<protein>
    <submittedName>
        <fullName evidence="8">H+transporting two-sector ATPase C subunit</fullName>
    </submittedName>
</protein>
<dbReference type="Pfam" id="PF00137">
    <property type="entry name" value="ATP-synt_C"/>
    <property type="match status" value="1"/>
</dbReference>
<evidence type="ECO:0000256" key="6">
    <source>
        <dbReference type="SAM" id="Phobius"/>
    </source>
</evidence>
<accession>E3GX37</accession>
<evidence type="ECO:0000256" key="1">
    <source>
        <dbReference type="ARBA" id="ARBA00004141"/>
    </source>
</evidence>
<sequence>MPALTLGTALTAVGAGLAIGFAGLGAGVGQGVVGSSSVGAIVEDPGSFGKSLLFTALPETHTIFGFIIAIMLIMFSGMMGG</sequence>
<feature type="domain" description="V-ATPase proteolipid subunit C-like" evidence="7">
    <location>
        <begin position="13"/>
        <end position="72"/>
    </location>
</feature>
<dbReference type="SUPFAM" id="SSF81333">
    <property type="entry name" value="F1F0 ATP synthase subunit C"/>
    <property type="match status" value="1"/>
</dbReference>
<dbReference type="OrthoDB" id="66135at2157"/>
<dbReference type="HOGENOM" id="CLU_148047_3_3_2"/>
<reference evidence="8 9" key="1">
    <citation type="journal article" date="2010" name="Stand. Genomic Sci.">
        <title>Complete genome sequence of Methanothermus fervidus type strain (V24S).</title>
        <authorList>
            <person name="Anderson I."/>
            <person name="Djao O.D."/>
            <person name="Misra M."/>
            <person name="Chertkov O."/>
            <person name="Nolan M."/>
            <person name="Lucas S."/>
            <person name="Lapidus A."/>
            <person name="Del Rio T.G."/>
            <person name="Tice H."/>
            <person name="Cheng J.F."/>
            <person name="Tapia R."/>
            <person name="Han C."/>
            <person name="Goodwin L."/>
            <person name="Pitluck S."/>
            <person name="Liolios K."/>
            <person name="Ivanova N."/>
            <person name="Mavromatis K."/>
            <person name="Mikhailova N."/>
            <person name="Pati A."/>
            <person name="Brambilla E."/>
            <person name="Chen A."/>
            <person name="Palaniappan K."/>
            <person name="Land M."/>
            <person name="Hauser L."/>
            <person name="Chang Y.J."/>
            <person name="Jeffries C.D."/>
            <person name="Sikorski J."/>
            <person name="Spring S."/>
            <person name="Rohde M."/>
            <person name="Eichinger K."/>
            <person name="Huber H."/>
            <person name="Wirth R."/>
            <person name="Goker M."/>
            <person name="Detter J.C."/>
            <person name="Woyke T."/>
            <person name="Bristow J."/>
            <person name="Eisen J.A."/>
            <person name="Markowitz V."/>
            <person name="Hugenholtz P."/>
            <person name="Klenk H.P."/>
            <person name="Kyrpides N.C."/>
        </authorList>
    </citation>
    <scope>NUCLEOTIDE SEQUENCE [LARGE SCALE GENOMIC DNA]</scope>
    <source>
        <strain evidence="9">ATCC 43054 / DSM 2088 / JCM 10308 / V24 S</strain>
    </source>
</reference>
<evidence type="ECO:0000313" key="8">
    <source>
        <dbReference type="EMBL" id="ADP78032.1"/>
    </source>
</evidence>
<dbReference type="Gene3D" id="1.20.120.610">
    <property type="entry name" value="lithium bound rotor ring of v- atpase"/>
    <property type="match status" value="1"/>
</dbReference>
<comment type="subcellular location">
    <subcellularLocation>
        <location evidence="1">Membrane</location>
        <topology evidence="1">Multi-pass membrane protein</topology>
    </subcellularLocation>
</comment>
<proteinExistence type="inferred from homology"/>
<dbReference type="GO" id="GO:0015078">
    <property type="term" value="F:proton transmembrane transporter activity"/>
    <property type="evidence" value="ECO:0007669"/>
    <property type="project" value="InterPro"/>
</dbReference>
<dbReference type="GO" id="GO:0045259">
    <property type="term" value="C:proton-transporting ATP synthase complex"/>
    <property type="evidence" value="ECO:0007669"/>
    <property type="project" value="InterPro"/>
</dbReference>
<gene>
    <name evidence="8" type="ordered locus">Mfer_1246</name>
</gene>
<comment type="similarity">
    <text evidence="2">Belongs to the ATPase C chain family.</text>
</comment>
<keyword evidence="9" id="KW-1185">Reference proteome</keyword>
<keyword evidence="3 6" id="KW-0812">Transmembrane</keyword>
<evidence type="ECO:0000256" key="2">
    <source>
        <dbReference type="ARBA" id="ARBA00006704"/>
    </source>
</evidence>
<keyword evidence="5 6" id="KW-0472">Membrane</keyword>
<feature type="transmembrane region" description="Helical" evidence="6">
    <location>
        <begin position="63"/>
        <end position="80"/>
    </location>
</feature>
<dbReference type="PRINTS" id="PR00124">
    <property type="entry name" value="ATPASEC"/>
</dbReference>
<dbReference type="GO" id="GO:0015986">
    <property type="term" value="P:proton motive force-driven ATP synthesis"/>
    <property type="evidence" value="ECO:0007669"/>
    <property type="project" value="InterPro"/>
</dbReference>
<dbReference type="KEGG" id="mfv:Mfer_1246"/>
<evidence type="ECO:0000256" key="3">
    <source>
        <dbReference type="ARBA" id="ARBA00022692"/>
    </source>
</evidence>
<name>E3GX37_METFV</name>
<dbReference type="AlphaFoldDB" id="E3GX37"/>
<dbReference type="InterPro" id="IPR035921">
    <property type="entry name" value="F/V-ATP_Csub_sf"/>
</dbReference>
<dbReference type="EMBL" id="CP002278">
    <property type="protein sequence ID" value="ADP78032.1"/>
    <property type="molecule type" value="Genomic_DNA"/>
</dbReference>
<evidence type="ECO:0000259" key="7">
    <source>
        <dbReference type="Pfam" id="PF00137"/>
    </source>
</evidence>
<evidence type="ECO:0000256" key="5">
    <source>
        <dbReference type="ARBA" id="ARBA00023136"/>
    </source>
</evidence>
<organism evidence="8 9">
    <name type="scientific">Methanothermus fervidus (strain ATCC 43054 / DSM 2088 / JCM 10308 / V24 S)</name>
    <dbReference type="NCBI Taxonomy" id="523846"/>
    <lineage>
        <taxon>Archaea</taxon>
        <taxon>Methanobacteriati</taxon>
        <taxon>Methanobacteriota</taxon>
        <taxon>Methanomada group</taxon>
        <taxon>Methanobacteria</taxon>
        <taxon>Methanobacteriales</taxon>
        <taxon>Methanothermaceae</taxon>
        <taxon>Methanothermus</taxon>
    </lineage>
</organism>
<dbReference type="InterPro" id="IPR000454">
    <property type="entry name" value="ATP_synth_F0_csu"/>
</dbReference>
<evidence type="ECO:0000313" key="9">
    <source>
        <dbReference type="Proteomes" id="UP000002315"/>
    </source>
</evidence>
<evidence type="ECO:0000256" key="4">
    <source>
        <dbReference type="ARBA" id="ARBA00022989"/>
    </source>
</evidence>
<dbReference type="STRING" id="523846.Mfer_1246"/>
<dbReference type="InterPro" id="IPR002379">
    <property type="entry name" value="ATPase_proteolipid_c-like_dom"/>
</dbReference>
<dbReference type="Proteomes" id="UP000002315">
    <property type="component" value="Chromosome"/>
</dbReference>
<keyword evidence="4 6" id="KW-1133">Transmembrane helix</keyword>
<dbReference type="GO" id="GO:0033177">
    <property type="term" value="C:proton-transporting two-sector ATPase complex, proton-transporting domain"/>
    <property type="evidence" value="ECO:0007669"/>
    <property type="project" value="InterPro"/>
</dbReference>